<proteinExistence type="predicted"/>
<dbReference type="NCBIfam" id="TIGR03353">
    <property type="entry name" value="VI_chp_4"/>
    <property type="match status" value="1"/>
</dbReference>
<dbReference type="InterPro" id="IPR010263">
    <property type="entry name" value="T6SS_TssK"/>
</dbReference>
<dbReference type="PANTHER" id="PTHR35566">
    <property type="entry name" value="BLR3599 PROTEIN"/>
    <property type="match status" value="1"/>
</dbReference>
<dbReference type="AlphaFoldDB" id="A0ABD7Q787"/>
<dbReference type="Pfam" id="PF05936">
    <property type="entry name" value="T6SS_VasE"/>
    <property type="match status" value="1"/>
</dbReference>
<dbReference type="GeneID" id="56892977"/>
<gene>
    <name evidence="1" type="primary">tssK</name>
    <name evidence="1" type="ORF">EYY96_10715</name>
</gene>
<evidence type="ECO:0000313" key="1">
    <source>
        <dbReference type="EMBL" id="TBL67489.1"/>
    </source>
</evidence>
<evidence type="ECO:0000313" key="2">
    <source>
        <dbReference type="Proteomes" id="UP000291600"/>
    </source>
</evidence>
<accession>A0ABD7Q787</accession>
<name>A0ABD7Q787_HAFAL</name>
<organism evidence="1 2">
    <name type="scientific">Hafnia alvei</name>
    <dbReference type="NCBI Taxonomy" id="569"/>
    <lineage>
        <taxon>Bacteria</taxon>
        <taxon>Pseudomonadati</taxon>
        <taxon>Pseudomonadota</taxon>
        <taxon>Gammaproteobacteria</taxon>
        <taxon>Enterobacterales</taxon>
        <taxon>Hafniaceae</taxon>
        <taxon>Hafnia</taxon>
    </lineage>
</organism>
<dbReference type="EMBL" id="SITJ01000068">
    <property type="protein sequence ID" value="TBL67489.1"/>
    <property type="molecule type" value="Genomic_DNA"/>
</dbReference>
<protein>
    <submittedName>
        <fullName evidence="1">Type VI secretion system baseplate subunit TssK</fullName>
    </submittedName>
</protein>
<sequence length="446" mass="50331">MLTRNRIIWSEGLFIKPQHFQQQQRHIDYLLHSRFSALGEHFSGVTELKINDDHLSFGRITLSSASGVMPDGSVFSLPYDDVMPLPLEINDASLVGQTVYLVQALANDHVAEVNLQNHSGPNHSRYQSHQEDVRDLYSLSADITELPLAKVNLRLMLESQDRSTYAALPIAKIADKRPDGSILLDSEFIPTCLSISATPRLKSFLSEISGLITERAKNLAERIGSPNQQGVADVAEFMLLQMLNRVQPRLQHLTRRATLHPEPLFHELIGLCGEMMTFTDASRLPIDTPVYRHDNLQLSYTPLMLALRQALSTVLSPRAVSLQLREQRFGVLVAVVGQVELLQEAEFVLAIRANMPLDILSKQFVQQSKVATPEKIMQLVSSHTQGIQLRLLTSTPRQLPYHSGYIYFSLDRQSPHWPELTKDSGFAFHIGGKFPNLDMQFWAIRR</sequence>
<reference evidence="1 2" key="1">
    <citation type="submission" date="2019-02" db="EMBL/GenBank/DDBJ databases">
        <title>Comparative genomic analysis of the Hafnia genus genomes.</title>
        <authorList>
            <person name="Zhiqiu Y."/>
            <person name="Chao Y."/>
            <person name="Yuhui D."/>
            <person name="Di H."/>
            <person name="Bin L."/>
        </authorList>
    </citation>
    <scope>NUCLEOTIDE SEQUENCE [LARGE SCALE GENOMIC DNA]</scope>
    <source>
        <strain evidence="1 2">PCM_1210</strain>
    </source>
</reference>
<dbReference type="PANTHER" id="PTHR35566:SF1">
    <property type="entry name" value="TYPE VI SECRETION SYSTEM BASEPLATE COMPONENT TSSK1"/>
    <property type="match status" value="1"/>
</dbReference>
<dbReference type="RefSeq" id="WP_063586599.1">
    <property type="nucleotide sequence ID" value="NZ_CAMLAG010000009.1"/>
</dbReference>
<dbReference type="Proteomes" id="UP000291600">
    <property type="component" value="Unassembled WGS sequence"/>
</dbReference>
<comment type="caution">
    <text evidence="1">The sequence shown here is derived from an EMBL/GenBank/DDBJ whole genome shotgun (WGS) entry which is preliminary data.</text>
</comment>